<feature type="region of interest" description="Disordered" evidence="5">
    <location>
        <begin position="374"/>
        <end position="411"/>
    </location>
</feature>
<evidence type="ECO:0000313" key="8">
    <source>
        <dbReference type="Proteomes" id="UP001596312"/>
    </source>
</evidence>
<name>A0ABD5V4J9_9EURY</name>
<dbReference type="AlphaFoldDB" id="A0ABD5V4J9"/>
<evidence type="ECO:0000259" key="6">
    <source>
        <dbReference type="Pfam" id="PF01935"/>
    </source>
</evidence>
<keyword evidence="7" id="KW-0547">Nucleotide-binding</keyword>
<comment type="catalytic activity">
    <reaction evidence="2">
        <text>Couples ATP hydrolysis with the unwinding of duplex DNA by translocating in the 3'-5' direction.</text>
        <dbReference type="EC" id="5.6.2.4"/>
    </reaction>
</comment>
<evidence type="ECO:0000256" key="4">
    <source>
        <dbReference type="ARBA" id="ARBA00048988"/>
    </source>
</evidence>
<dbReference type="GO" id="GO:0043139">
    <property type="term" value="F:5'-3' DNA helicase activity"/>
    <property type="evidence" value="ECO:0007669"/>
    <property type="project" value="UniProtKB-EC"/>
</dbReference>
<comment type="catalytic activity">
    <reaction evidence="3">
        <text>ATP + H2O = ADP + phosphate + H(+)</text>
        <dbReference type="Rhea" id="RHEA:13065"/>
        <dbReference type="ChEBI" id="CHEBI:15377"/>
        <dbReference type="ChEBI" id="CHEBI:15378"/>
        <dbReference type="ChEBI" id="CHEBI:30616"/>
        <dbReference type="ChEBI" id="CHEBI:43474"/>
        <dbReference type="ChEBI" id="CHEBI:456216"/>
        <dbReference type="EC" id="5.6.2.3"/>
    </reaction>
</comment>
<evidence type="ECO:0000313" key="7">
    <source>
        <dbReference type="EMBL" id="MFC6904402.1"/>
    </source>
</evidence>
<comment type="similarity">
    <text evidence="1">Belongs to the HerA family.</text>
</comment>
<dbReference type="Gene3D" id="1.10.287.1490">
    <property type="match status" value="1"/>
</dbReference>
<feature type="domain" description="Helicase HerA central" evidence="6">
    <location>
        <begin position="8"/>
        <end position="77"/>
    </location>
</feature>
<feature type="compositionally biased region" description="Basic and acidic residues" evidence="5">
    <location>
        <begin position="318"/>
        <end position="327"/>
    </location>
</feature>
<keyword evidence="8" id="KW-1185">Reference proteome</keyword>
<dbReference type="Pfam" id="PF01935">
    <property type="entry name" value="DUF87"/>
    <property type="match status" value="1"/>
</dbReference>
<dbReference type="CDD" id="cd14686">
    <property type="entry name" value="bZIP"/>
    <property type="match status" value="1"/>
</dbReference>
<dbReference type="PANTHER" id="PTHR42957">
    <property type="entry name" value="HELICASE MJ1565-RELATED"/>
    <property type="match status" value="1"/>
</dbReference>
<dbReference type="SUPFAM" id="SSF52540">
    <property type="entry name" value="P-loop containing nucleoside triphosphate hydrolases"/>
    <property type="match status" value="1"/>
</dbReference>
<dbReference type="InterPro" id="IPR008571">
    <property type="entry name" value="HerA-like"/>
</dbReference>
<protein>
    <submittedName>
        <fullName evidence="7">Helicase HerA domain-containing protein</fullName>
    </submittedName>
</protein>
<evidence type="ECO:0000256" key="3">
    <source>
        <dbReference type="ARBA" id="ARBA00048954"/>
    </source>
</evidence>
<evidence type="ECO:0000256" key="5">
    <source>
        <dbReference type="SAM" id="MobiDB-lite"/>
    </source>
</evidence>
<dbReference type="RefSeq" id="WP_340602907.1">
    <property type="nucleotide sequence ID" value="NZ_JBBMXV010000001.1"/>
</dbReference>
<dbReference type="PANTHER" id="PTHR42957:SF1">
    <property type="entry name" value="HELICASE MJ1565-RELATED"/>
    <property type="match status" value="1"/>
</dbReference>
<comment type="catalytic activity">
    <reaction evidence="4">
        <text>ATP + H2O = ADP + phosphate + H(+)</text>
        <dbReference type="Rhea" id="RHEA:13065"/>
        <dbReference type="ChEBI" id="CHEBI:15377"/>
        <dbReference type="ChEBI" id="CHEBI:15378"/>
        <dbReference type="ChEBI" id="CHEBI:30616"/>
        <dbReference type="ChEBI" id="CHEBI:43474"/>
        <dbReference type="ChEBI" id="CHEBI:456216"/>
        <dbReference type="EC" id="5.6.2.4"/>
    </reaction>
</comment>
<reference evidence="7 8" key="1">
    <citation type="journal article" date="2019" name="Int. J. Syst. Evol. Microbiol.">
        <title>The Global Catalogue of Microorganisms (GCM) 10K type strain sequencing project: providing services to taxonomists for standard genome sequencing and annotation.</title>
        <authorList>
            <consortium name="The Broad Institute Genomics Platform"/>
            <consortium name="The Broad Institute Genome Sequencing Center for Infectious Disease"/>
            <person name="Wu L."/>
            <person name="Ma J."/>
        </authorList>
    </citation>
    <scope>NUCLEOTIDE SEQUENCE [LARGE SCALE GENOMIC DNA]</scope>
    <source>
        <strain evidence="7 8">CGMCC 1.3240</strain>
    </source>
</reference>
<organism evidence="7 8">
    <name type="scientific">Halalkalicoccus tibetensis</name>
    <dbReference type="NCBI Taxonomy" id="175632"/>
    <lineage>
        <taxon>Archaea</taxon>
        <taxon>Methanobacteriati</taxon>
        <taxon>Methanobacteriota</taxon>
        <taxon>Stenosarchaea group</taxon>
        <taxon>Halobacteria</taxon>
        <taxon>Halobacteriales</taxon>
        <taxon>Halococcaceae</taxon>
        <taxon>Halalkalicoccus</taxon>
    </lineage>
</organism>
<dbReference type="Proteomes" id="UP001596312">
    <property type="component" value="Unassembled WGS sequence"/>
</dbReference>
<keyword evidence="7" id="KW-0067">ATP-binding</keyword>
<feature type="region of interest" description="Disordered" evidence="5">
    <location>
        <begin position="318"/>
        <end position="353"/>
    </location>
</feature>
<gene>
    <name evidence="7" type="ORF">ACFQGH_04235</name>
</gene>
<proteinExistence type="inferred from homology"/>
<evidence type="ECO:0000256" key="1">
    <source>
        <dbReference type="ARBA" id="ARBA00007816"/>
    </source>
</evidence>
<evidence type="ECO:0000256" key="2">
    <source>
        <dbReference type="ARBA" id="ARBA00034617"/>
    </source>
</evidence>
<dbReference type="EMBL" id="JBHSXQ010000001">
    <property type="protein sequence ID" value="MFC6904402.1"/>
    <property type="molecule type" value="Genomic_DNA"/>
</dbReference>
<keyword evidence="7" id="KW-0347">Helicase</keyword>
<keyword evidence="7" id="KW-0378">Hydrolase</keyword>
<sequence length="504" mass="55070">MSDERVTIGTADDGTPVGMPVVQLLTGRGFITGKSGSGKSNTASVVVEELLEAGYPVLIVDTDGEYYGLKEEYELLHAGADEECDIQVGPEHAEKVAELALDQNVPTILDVSGYLDEDAADELLRETARHLFAKEKKLKKPFLLVVEEVHEYIPEGGGMDETGRMLIKIGKRGRKHGLGIVGISQRPADVKKDFITQANWLVWHRLTWDNDTKVVGRIVGGEYGERVAELDAGEAFLQTDWTDGEVRRVQFKRKRTFDAGATPGLEDFERPELKSVSDGLVGDLQSISEDQQRERERVAELERELAQRDRRIDQLERELESARDVSEAARQMADALSGEGTIEPAQATLPEATMDDELERLRSENTALEAEIEELRGRLEGPQGTDERAPETSADGDGADGERRDETGGPNAEAVGIAAEIEAASRRSLCGETETWAVIEVLADREGATASEVGGEVSAPFQHVWTLLMELRGCSCVERGSDGIYTLSPAARELVLESADPLSA</sequence>
<feature type="compositionally biased region" description="Basic and acidic residues" evidence="5">
    <location>
        <begin position="374"/>
        <end position="390"/>
    </location>
</feature>
<dbReference type="InterPro" id="IPR027417">
    <property type="entry name" value="P-loop_NTPase"/>
</dbReference>
<dbReference type="GO" id="GO:0043138">
    <property type="term" value="F:3'-5' DNA helicase activity"/>
    <property type="evidence" value="ECO:0007669"/>
    <property type="project" value="UniProtKB-EC"/>
</dbReference>
<dbReference type="Gene3D" id="3.40.50.300">
    <property type="entry name" value="P-loop containing nucleotide triphosphate hydrolases"/>
    <property type="match status" value="1"/>
</dbReference>
<dbReference type="InterPro" id="IPR002789">
    <property type="entry name" value="HerA_central"/>
</dbReference>
<accession>A0ABD5V4J9</accession>
<comment type="caution">
    <text evidence="7">The sequence shown here is derived from an EMBL/GenBank/DDBJ whole genome shotgun (WGS) entry which is preliminary data.</text>
</comment>